<proteinExistence type="predicted"/>
<dbReference type="Proteomes" id="UP000324222">
    <property type="component" value="Unassembled WGS sequence"/>
</dbReference>
<protein>
    <submittedName>
        <fullName evidence="1">Uncharacterized protein</fullName>
    </submittedName>
</protein>
<sequence>MAQASVPTSSSFLAARTSVSSLMALRRTAAGELELNSSFISSVSRMSRAPGALPRSILNHRFSLSGKLLSPLLSLLIVATSLYCGCEDAATKQPKNTHNLPVNTTPVLNALWSSGGGGSF</sequence>
<name>A0A5B7E891_PORTR</name>
<keyword evidence="2" id="KW-1185">Reference proteome</keyword>
<dbReference type="EMBL" id="VSRR010002224">
    <property type="protein sequence ID" value="MPC30281.1"/>
    <property type="molecule type" value="Genomic_DNA"/>
</dbReference>
<evidence type="ECO:0000313" key="2">
    <source>
        <dbReference type="Proteomes" id="UP000324222"/>
    </source>
</evidence>
<organism evidence="1 2">
    <name type="scientific">Portunus trituberculatus</name>
    <name type="common">Swimming crab</name>
    <name type="synonym">Neptunus trituberculatus</name>
    <dbReference type="NCBI Taxonomy" id="210409"/>
    <lineage>
        <taxon>Eukaryota</taxon>
        <taxon>Metazoa</taxon>
        <taxon>Ecdysozoa</taxon>
        <taxon>Arthropoda</taxon>
        <taxon>Crustacea</taxon>
        <taxon>Multicrustacea</taxon>
        <taxon>Malacostraca</taxon>
        <taxon>Eumalacostraca</taxon>
        <taxon>Eucarida</taxon>
        <taxon>Decapoda</taxon>
        <taxon>Pleocyemata</taxon>
        <taxon>Brachyura</taxon>
        <taxon>Eubrachyura</taxon>
        <taxon>Portunoidea</taxon>
        <taxon>Portunidae</taxon>
        <taxon>Portuninae</taxon>
        <taxon>Portunus</taxon>
    </lineage>
</organism>
<accession>A0A5B7E891</accession>
<evidence type="ECO:0000313" key="1">
    <source>
        <dbReference type="EMBL" id="MPC30281.1"/>
    </source>
</evidence>
<gene>
    <name evidence="1" type="ORF">E2C01_023543</name>
</gene>
<reference evidence="1 2" key="1">
    <citation type="submission" date="2019-05" db="EMBL/GenBank/DDBJ databases">
        <title>Another draft genome of Portunus trituberculatus and its Hox gene families provides insights of decapod evolution.</title>
        <authorList>
            <person name="Jeong J.-H."/>
            <person name="Song I."/>
            <person name="Kim S."/>
            <person name="Choi T."/>
            <person name="Kim D."/>
            <person name="Ryu S."/>
            <person name="Kim W."/>
        </authorList>
    </citation>
    <scope>NUCLEOTIDE SEQUENCE [LARGE SCALE GENOMIC DNA]</scope>
    <source>
        <tissue evidence="1">Muscle</tissue>
    </source>
</reference>
<comment type="caution">
    <text evidence="1">The sequence shown here is derived from an EMBL/GenBank/DDBJ whole genome shotgun (WGS) entry which is preliminary data.</text>
</comment>
<dbReference type="AlphaFoldDB" id="A0A5B7E891"/>